<protein>
    <submittedName>
        <fullName evidence="1">Uncharacterized protein</fullName>
    </submittedName>
</protein>
<accession>A0ACC2XU21</accession>
<sequence length="224" mass="25103">MPERGTMGDVAYAALRNFTLDIADSCGVAFWHSVSKARLRRQGLEDAEALEWQSRAHYTFVQCVYAGSLQIFRCPELKSEDWSSVARTFLDEISRFEELQDLERGNDSVNDPASPLQPSARFGDDFLQREEPSMQDFAFPRGSLDRYFLPTQRELIKYVQPVGIVSPDPSFSHFPVHRDGYSGLEPLGFLKSSPNPAGQSPIVGLLSIDGACFEMSADQLARSR</sequence>
<gene>
    <name evidence="1" type="ORF">QFC24_001906</name>
</gene>
<proteinExistence type="predicted"/>
<evidence type="ECO:0000313" key="2">
    <source>
        <dbReference type="Proteomes" id="UP001234202"/>
    </source>
</evidence>
<name>A0ACC2XU21_9TREE</name>
<reference evidence="1" key="1">
    <citation type="submission" date="2023-04" db="EMBL/GenBank/DDBJ databases">
        <title>Draft Genome sequencing of Naganishia species isolated from polar environments using Oxford Nanopore Technology.</title>
        <authorList>
            <person name="Leo P."/>
            <person name="Venkateswaran K."/>
        </authorList>
    </citation>
    <scope>NUCLEOTIDE SEQUENCE</scope>
    <source>
        <strain evidence="1">DBVPG 5303</strain>
    </source>
</reference>
<comment type="caution">
    <text evidence="1">The sequence shown here is derived from an EMBL/GenBank/DDBJ whole genome shotgun (WGS) entry which is preliminary data.</text>
</comment>
<organism evidence="1 2">
    <name type="scientific">Naganishia onofrii</name>
    <dbReference type="NCBI Taxonomy" id="1851511"/>
    <lineage>
        <taxon>Eukaryota</taxon>
        <taxon>Fungi</taxon>
        <taxon>Dikarya</taxon>
        <taxon>Basidiomycota</taxon>
        <taxon>Agaricomycotina</taxon>
        <taxon>Tremellomycetes</taxon>
        <taxon>Filobasidiales</taxon>
        <taxon>Filobasidiaceae</taxon>
        <taxon>Naganishia</taxon>
    </lineage>
</organism>
<keyword evidence="2" id="KW-1185">Reference proteome</keyword>
<evidence type="ECO:0000313" key="1">
    <source>
        <dbReference type="EMBL" id="KAJ9126870.1"/>
    </source>
</evidence>
<dbReference type="EMBL" id="JASBWV010000004">
    <property type="protein sequence ID" value="KAJ9126870.1"/>
    <property type="molecule type" value="Genomic_DNA"/>
</dbReference>
<dbReference type="Proteomes" id="UP001234202">
    <property type="component" value="Unassembled WGS sequence"/>
</dbReference>